<proteinExistence type="predicted"/>
<keyword evidence="2" id="KW-0732">Signal</keyword>
<dbReference type="SUPFAM" id="SSF50729">
    <property type="entry name" value="PH domain-like"/>
    <property type="match status" value="1"/>
</dbReference>
<organism evidence="4 5">
    <name type="scientific">Pelusios castaneus</name>
    <name type="common">West African mud turtle</name>
    <dbReference type="NCBI Taxonomy" id="367368"/>
    <lineage>
        <taxon>Eukaryota</taxon>
        <taxon>Metazoa</taxon>
        <taxon>Chordata</taxon>
        <taxon>Craniata</taxon>
        <taxon>Vertebrata</taxon>
        <taxon>Euteleostomi</taxon>
        <taxon>Archelosauria</taxon>
        <taxon>Testudinata</taxon>
        <taxon>Testudines</taxon>
        <taxon>Pleurodira</taxon>
        <taxon>Pelomedusidae</taxon>
        <taxon>Pelusios</taxon>
    </lineage>
</organism>
<reference evidence="4" key="1">
    <citation type="submission" date="2025-08" db="UniProtKB">
        <authorList>
            <consortium name="Ensembl"/>
        </authorList>
    </citation>
    <scope>IDENTIFICATION</scope>
</reference>
<dbReference type="PROSITE" id="PS50003">
    <property type="entry name" value="PH_DOMAIN"/>
    <property type="match status" value="1"/>
</dbReference>
<dbReference type="PANTHER" id="PTHR21538:SF21">
    <property type="entry name" value="RHOTEKIN-2"/>
    <property type="match status" value="1"/>
</dbReference>
<dbReference type="Gene3D" id="2.30.29.30">
    <property type="entry name" value="Pleckstrin-homology domain (PH domain)/Phosphotyrosine-binding domain (PTB)"/>
    <property type="match status" value="1"/>
</dbReference>
<evidence type="ECO:0000256" key="2">
    <source>
        <dbReference type="SAM" id="SignalP"/>
    </source>
</evidence>
<dbReference type="CDD" id="cd13249">
    <property type="entry name" value="PH_rhotekin2"/>
    <property type="match status" value="1"/>
</dbReference>
<feature type="signal peptide" evidence="2">
    <location>
        <begin position="1"/>
        <end position="17"/>
    </location>
</feature>
<dbReference type="GO" id="GO:0030097">
    <property type="term" value="P:hemopoiesis"/>
    <property type="evidence" value="ECO:0007669"/>
    <property type="project" value="TreeGrafter"/>
</dbReference>
<evidence type="ECO:0000259" key="3">
    <source>
        <dbReference type="PROSITE" id="PS50003"/>
    </source>
</evidence>
<name>A0A8C8RLD0_9SAUR</name>
<dbReference type="Pfam" id="PF00169">
    <property type="entry name" value="PH"/>
    <property type="match status" value="1"/>
</dbReference>
<dbReference type="InterPro" id="IPR001849">
    <property type="entry name" value="PH_domain"/>
</dbReference>
<dbReference type="AlphaFoldDB" id="A0A8C8RLD0"/>
<dbReference type="Ensembl" id="ENSPCET00000007813.1">
    <property type="protein sequence ID" value="ENSPCEP00000007545.1"/>
    <property type="gene ID" value="ENSPCEG00000005624.1"/>
</dbReference>
<dbReference type="InterPro" id="IPR051364">
    <property type="entry name" value="Cytokinesis/Rho-signaling"/>
</dbReference>
<evidence type="ECO:0000256" key="1">
    <source>
        <dbReference type="SAM" id="MobiDB-lite"/>
    </source>
</evidence>
<keyword evidence="5" id="KW-1185">Reference proteome</keyword>
<feature type="region of interest" description="Disordered" evidence="1">
    <location>
        <begin position="164"/>
        <end position="212"/>
    </location>
</feature>
<dbReference type="GO" id="GO:0008284">
    <property type="term" value="P:positive regulation of cell population proliferation"/>
    <property type="evidence" value="ECO:0007669"/>
    <property type="project" value="TreeGrafter"/>
</dbReference>
<dbReference type="Proteomes" id="UP000694393">
    <property type="component" value="Unplaced"/>
</dbReference>
<protein>
    <submittedName>
        <fullName evidence="4">Rhotekin 2</fullName>
    </submittedName>
</protein>
<feature type="chain" id="PRO_5034353389" evidence="2">
    <location>
        <begin position="18"/>
        <end position="289"/>
    </location>
</feature>
<reference evidence="4" key="2">
    <citation type="submission" date="2025-09" db="UniProtKB">
        <authorList>
            <consortium name="Ensembl"/>
        </authorList>
    </citation>
    <scope>IDENTIFICATION</scope>
</reference>
<feature type="domain" description="PH" evidence="3">
    <location>
        <begin position="1"/>
        <end position="100"/>
    </location>
</feature>
<dbReference type="InterPro" id="IPR011993">
    <property type="entry name" value="PH-like_dom_sf"/>
</dbReference>
<accession>A0A8C8RLD0</accession>
<feature type="compositionally biased region" description="Polar residues" evidence="1">
    <location>
        <begin position="244"/>
        <end position="259"/>
    </location>
</feature>
<evidence type="ECO:0000313" key="5">
    <source>
        <dbReference type="Proteomes" id="UP000694393"/>
    </source>
</evidence>
<sequence length="289" mass="32799">AWNGLFFGLINWRRLYCVLRGGKLFCYYTPEEIEAKMEPTLTVPINKETRIRAVDKGTKKSINNFSVINPVNGEAVTQLFAADSREELHKWMEAFWQHFYDISIDSPAKHESLTDILQRKIEETDGEFLLGQQKESAPSLWAPLFDGSHQMLVQKHIVVPDAKSEIISPTDGKRKKRRAPLPPSDKPPFSSKAQMSTDQLDKESVSKKPAINSRTSSFDVKLSSMMHQLQRPIAAPRKLVPCRKSSSTDNENLVSSVIKTESETKPVPAPRQKSIKEILNPRSWLQTQV</sequence>
<evidence type="ECO:0000313" key="4">
    <source>
        <dbReference type="Ensembl" id="ENSPCEP00000007545.1"/>
    </source>
</evidence>
<dbReference type="PANTHER" id="PTHR21538">
    <property type="entry name" value="ANILLIN/RHOTEKIN RTKN"/>
    <property type="match status" value="1"/>
</dbReference>
<feature type="region of interest" description="Disordered" evidence="1">
    <location>
        <begin position="240"/>
        <end position="275"/>
    </location>
</feature>